<gene>
    <name evidence="2" type="ORF">OVA965_LOCUS40478</name>
    <name evidence="3" type="ORF">TMI583_LOCUS41920</name>
</gene>
<name>A0A8S2FW89_9BILA</name>
<sequence length="108" mass="13196">MNHIYFSATIALAFRPTVLQQFRYTQMAERCAAIARWKEFHSREQREIREKLDCLKNKRNQIEEQRRGILHEQQQQKLDHDEEYATMVIDLLKIHHGRKLDNEQEKLY</sequence>
<reference evidence="2" key="1">
    <citation type="submission" date="2021-02" db="EMBL/GenBank/DDBJ databases">
        <authorList>
            <person name="Nowell W R."/>
        </authorList>
    </citation>
    <scope>NUCLEOTIDE SEQUENCE</scope>
</reference>
<evidence type="ECO:0000313" key="4">
    <source>
        <dbReference type="Proteomes" id="UP000677228"/>
    </source>
</evidence>
<comment type="caution">
    <text evidence="2">The sequence shown here is derived from an EMBL/GenBank/DDBJ whole genome shotgun (WGS) entry which is preliminary data.</text>
</comment>
<dbReference type="EMBL" id="CAJNOK010044148">
    <property type="protein sequence ID" value="CAF1573097.1"/>
    <property type="molecule type" value="Genomic_DNA"/>
</dbReference>
<organism evidence="2 4">
    <name type="scientific">Didymodactylos carnosus</name>
    <dbReference type="NCBI Taxonomy" id="1234261"/>
    <lineage>
        <taxon>Eukaryota</taxon>
        <taxon>Metazoa</taxon>
        <taxon>Spiralia</taxon>
        <taxon>Gnathifera</taxon>
        <taxon>Rotifera</taxon>
        <taxon>Eurotatoria</taxon>
        <taxon>Bdelloidea</taxon>
        <taxon>Philodinida</taxon>
        <taxon>Philodinidae</taxon>
        <taxon>Didymodactylos</taxon>
    </lineage>
</organism>
<feature type="non-terminal residue" evidence="2">
    <location>
        <position position="108"/>
    </location>
</feature>
<evidence type="ECO:0000256" key="1">
    <source>
        <dbReference type="SAM" id="Coils"/>
    </source>
</evidence>
<protein>
    <submittedName>
        <fullName evidence="2">Uncharacterized protein</fullName>
    </submittedName>
</protein>
<feature type="non-terminal residue" evidence="2">
    <location>
        <position position="1"/>
    </location>
</feature>
<accession>A0A8S2FW89</accession>
<dbReference type="EMBL" id="CAJOBA010066993">
    <property type="protein sequence ID" value="CAF4368362.1"/>
    <property type="molecule type" value="Genomic_DNA"/>
</dbReference>
<evidence type="ECO:0000313" key="3">
    <source>
        <dbReference type="EMBL" id="CAF4368362.1"/>
    </source>
</evidence>
<feature type="coiled-coil region" evidence="1">
    <location>
        <begin position="38"/>
        <end position="75"/>
    </location>
</feature>
<proteinExistence type="predicted"/>
<dbReference type="Proteomes" id="UP000682733">
    <property type="component" value="Unassembled WGS sequence"/>
</dbReference>
<dbReference type="Proteomes" id="UP000677228">
    <property type="component" value="Unassembled WGS sequence"/>
</dbReference>
<keyword evidence="1" id="KW-0175">Coiled coil</keyword>
<dbReference type="AlphaFoldDB" id="A0A8S2FW89"/>
<evidence type="ECO:0000313" key="2">
    <source>
        <dbReference type="EMBL" id="CAF1573097.1"/>
    </source>
</evidence>